<accession>A0AAP0KD93</accession>
<feature type="signal peptide" evidence="1">
    <location>
        <begin position="1"/>
        <end position="28"/>
    </location>
</feature>
<keyword evidence="3" id="KW-1185">Reference proteome</keyword>
<dbReference type="SUPFAM" id="SSF49695">
    <property type="entry name" value="gamma-Crystallin-like"/>
    <property type="match status" value="1"/>
</dbReference>
<evidence type="ECO:0000256" key="1">
    <source>
        <dbReference type="SAM" id="SignalP"/>
    </source>
</evidence>
<dbReference type="InterPro" id="IPR015201">
    <property type="entry name" value="Antimicrobial_MiAMP1"/>
</dbReference>
<keyword evidence="1" id="KW-0732">Signal</keyword>
<gene>
    <name evidence="2" type="ORF">Syun_008772</name>
</gene>
<dbReference type="GO" id="GO:0006952">
    <property type="term" value="P:defense response"/>
    <property type="evidence" value="ECO:0007669"/>
    <property type="project" value="InterPro"/>
</dbReference>
<dbReference type="GO" id="GO:0045926">
    <property type="term" value="P:negative regulation of growth"/>
    <property type="evidence" value="ECO:0007669"/>
    <property type="project" value="InterPro"/>
</dbReference>
<reference evidence="2 3" key="1">
    <citation type="submission" date="2024-01" db="EMBL/GenBank/DDBJ databases">
        <title>Genome assemblies of Stephania.</title>
        <authorList>
            <person name="Yang L."/>
        </authorList>
    </citation>
    <scope>NUCLEOTIDE SEQUENCE [LARGE SCALE GENOMIC DNA]</scope>
    <source>
        <strain evidence="2">YNDBR</strain>
        <tissue evidence="2">Leaf</tissue>
    </source>
</reference>
<dbReference type="Pfam" id="PF09117">
    <property type="entry name" value="MiAMP1"/>
    <property type="match status" value="1"/>
</dbReference>
<feature type="chain" id="PRO_5042834733" evidence="1">
    <location>
        <begin position="29"/>
        <end position="106"/>
    </location>
</feature>
<evidence type="ECO:0000313" key="3">
    <source>
        <dbReference type="Proteomes" id="UP001420932"/>
    </source>
</evidence>
<dbReference type="EMBL" id="JBBNAF010000004">
    <property type="protein sequence ID" value="KAK9150463.1"/>
    <property type="molecule type" value="Genomic_DNA"/>
</dbReference>
<comment type="caution">
    <text evidence="2">The sequence shown here is derived from an EMBL/GenBank/DDBJ whole genome shotgun (WGS) entry which is preliminary data.</text>
</comment>
<organism evidence="2 3">
    <name type="scientific">Stephania yunnanensis</name>
    <dbReference type="NCBI Taxonomy" id="152371"/>
    <lineage>
        <taxon>Eukaryota</taxon>
        <taxon>Viridiplantae</taxon>
        <taxon>Streptophyta</taxon>
        <taxon>Embryophyta</taxon>
        <taxon>Tracheophyta</taxon>
        <taxon>Spermatophyta</taxon>
        <taxon>Magnoliopsida</taxon>
        <taxon>Ranunculales</taxon>
        <taxon>Menispermaceae</taxon>
        <taxon>Menispermoideae</taxon>
        <taxon>Cissampelideae</taxon>
        <taxon>Stephania</taxon>
    </lineage>
</organism>
<dbReference type="Gene3D" id="2.60.20.30">
    <property type="match status" value="1"/>
</dbReference>
<dbReference type="AlphaFoldDB" id="A0AAP0KD93"/>
<protein>
    <submittedName>
        <fullName evidence="2">Uncharacterized protein</fullName>
    </submittedName>
</protein>
<dbReference type="InterPro" id="IPR015791">
    <property type="entry name" value="Antimic/Inh_G_crystallin-like"/>
</dbReference>
<dbReference type="Proteomes" id="UP001420932">
    <property type="component" value="Unassembled WGS sequence"/>
</dbReference>
<sequence>MTTIIFKASILVLAAALVMISMTNVANASVFNTFQGRGCVGNFETLGCGQCHAIKYHGGFYFLKAGGSASMYKTSDCSGSTDKVLSDDEWHCDSFSYNSVFISCSA</sequence>
<name>A0AAP0KD93_9MAGN</name>
<proteinExistence type="predicted"/>
<dbReference type="InterPro" id="IPR011024">
    <property type="entry name" value="G_crystallin-like"/>
</dbReference>
<evidence type="ECO:0000313" key="2">
    <source>
        <dbReference type="EMBL" id="KAK9150463.1"/>
    </source>
</evidence>